<reference evidence="3 4" key="1">
    <citation type="submission" date="2018-06" db="EMBL/GenBank/DDBJ databases">
        <title>A transcriptomic atlas of mushroom development highlights an independent origin of complex multicellularity.</title>
        <authorList>
            <consortium name="DOE Joint Genome Institute"/>
            <person name="Krizsan K."/>
            <person name="Almasi E."/>
            <person name="Merenyi Z."/>
            <person name="Sahu N."/>
            <person name="Viragh M."/>
            <person name="Koszo T."/>
            <person name="Mondo S."/>
            <person name="Kiss B."/>
            <person name="Balint B."/>
            <person name="Kues U."/>
            <person name="Barry K."/>
            <person name="Hegedus J.C."/>
            <person name="Henrissat B."/>
            <person name="Johnson J."/>
            <person name="Lipzen A."/>
            <person name="Ohm R."/>
            <person name="Nagy I."/>
            <person name="Pangilinan J."/>
            <person name="Yan J."/>
            <person name="Xiong Y."/>
            <person name="Grigoriev I.V."/>
            <person name="Hibbett D.S."/>
            <person name="Nagy L.G."/>
        </authorList>
    </citation>
    <scope>NUCLEOTIDE SEQUENCE [LARGE SCALE GENOMIC DNA]</scope>
    <source>
        <strain evidence="3 4">SZMC22713</strain>
    </source>
</reference>
<feature type="region of interest" description="Disordered" evidence="1">
    <location>
        <begin position="1"/>
        <end position="34"/>
    </location>
</feature>
<evidence type="ECO:0000259" key="2">
    <source>
        <dbReference type="Pfam" id="PF01693"/>
    </source>
</evidence>
<evidence type="ECO:0000256" key="1">
    <source>
        <dbReference type="SAM" id="MobiDB-lite"/>
    </source>
</evidence>
<keyword evidence="4" id="KW-1185">Reference proteome</keyword>
<dbReference type="EMBL" id="ML170432">
    <property type="protein sequence ID" value="TDL13920.1"/>
    <property type="molecule type" value="Genomic_DNA"/>
</dbReference>
<feature type="region of interest" description="Disordered" evidence="1">
    <location>
        <begin position="180"/>
        <end position="226"/>
    </location>
</feature>
<proteinExistence type="predicted"/>
<dbReference type="AlphaFoldDB" id="A0A4Y7PHN4"/>
<feature type="domain" description="Ribonuclease H1 N-terminal" evidence="2">
    <location>
        <begin position="126"/>
        <end position="166"/>
    </location>
</feature>
<protein>
    <recommendedName>
        <fullName evidence="2">Ribonuclease H1 N-terminal domain-containing protein</fullName>
    </recommendedName>
</protein>
<dbReference type="InterPro" id="IPR037056">
    <property type="entry name" value="RNase_H1_N_sf"/>
</dbReference>
<accession>A0A4Y7PHN4</accession>
<dbReference type="InterPro" id="IPR011320">
    <property type="entry name" value="RNase_H1_N"/>
</dbReference>
<dbReference type="InterPro" id="IPR009027">
    <property type="entry name" value="Ribosomal_bL9/RNase_H1_N"/>
</dbReference>
<sequence length="226" mass="24320">MTASHIPSKAVSDDYEEDDERRNPGDPSRQVSTSQPPIEDQWVIFLLIHIIRAAVYSIGYLYHVGSNVIANIPTLDAFASPGTAAAAANVAIAANVAKEPVVPNFPIHMPDFDPDGGPDAHLGRRWYAVFVGREVGVFSSWDEVLAATSGVSGQSQRRFNSFALARREFNFALARGNVRHVPDEPEVPEASSSITKGKEPKRDDEGPGAAGGTFGQATGGCFKREE</sequence>
<dbReference type="Gene3D" id="3.40.970.10">
    <property type="entry name" value="Ribonuclease H1, N-terminal domain"/>
    <property type="match status" value="1"/>
</dbReference>
<dbReference type="VEuPathDB" id="FungiDB:BD410DRAFT_846517"/>
<dbReference type="SUPFAM" id="SSF55658">
    <property type="entry name" value="L9 N-domain-like"/>
    <property type="match status" value="1"/>
</dbReference>
<feature type="compositionally biased region" description="Basic and acidic residues" evidence="1">
    <location>
        <begin position="196"/>
        <end position="205"/>
    </location>
</feature>
<evidence type="ECO:0000313" key="3">
    <source>
        <dbReference type="EMBL" id="TDL13920.1"/>
    </source>
</evidence>
<dbReference type="Pfam" id="PF01693">
    <property type="entry name" value="Cauli_VI"/>
    <property type="match status" value="1"/>
</dbReference>
<evidence type="ECO:0000313" key="4">
    <source>
        <dbReference type="Proteomes" id="UP000294933"/>
    </source>
</evidence>
<organism evidence="3 4">
    <name type="scientific">Rickenella mellea</name>
    <dbReference type="NCBI Taxonomy" id="50990"/>
    <lineage>
        <taxon>Eukaryota</taxon>
        <taxon>Fungi</taxon>
        <taxon>Dikarya</taxon>
        <taxon>Basidiomycota</taxon>
        <taxon>Agaricomycotina</taxon>
        <taxon>Agaricomycetes</taxon>
        <taxon>Hymenochaetales</taxon>
        <taxon>Rickenellaceae</taxon>
        <taxon>Rickenella</taxon>
    </lineage>
</organism>
<feature type="compositionally biased region" description="Gly residues" evidence="1">
    <location>
        <begin position="208"/>
        <end position="218"/>
    </location>
</feature>
<gene>
    <name evidence="3" type="ORF">BD410DRAFT_846517</name>
</gene>
<dbReference type="Proteomes" id="UP000294933">
    <property type="component" value="Unassembled WGS sequence"/>
</dbReference>
<dbReference type="OrthoDB" id="3270804at2759"/>
<name>A0A4Y7PHN4_9AGAM</name>